<comment type="caution">
    <text evidence="2">The sequence shown here is derived from an EMBL/GenBank/DDBJ whole genome shotgun (WGS) entry which is preliminary data.</text>
</comment>
<keyword evidence="3" id="KW-1185">Reference proteome</keyword>
<dbReference type="Proteomes" id="UP001306592">
    <property type="component" value="Unassembled WGS sequence"/>
</dbReference>
<dbReference type="InterPro" id="IPR009339">
    <property type="entry name" value="DUF998"/>
</dbReference>
<proteinExistence type="predicted"/>
<organism evidence="2 3">
    <name type="scientific">Erwinia aphidicola</name>
    <dbReference type="NCBI Taxonomy" id="68334"/>
    <lineage>
        <taxon>Bacteria</taxon>
        <taxon>Pseudomonadati</taxon>
        <taxon>Pseudomonadota</taxon>
        <taxon>Gammaproteobacteria</taxon>
        <taxon>Enterobacterales</taxon>
        <taxon>Erwiniaceae</taxon>
        <taxon>Erwinia</taxon>
    </lineage>
</organism>
<keyword evidence="1" id="KW-0812">Transmembrane</keyword>
<feature type="transmembrane region" description="Helical" evidence="1">
    <location>
        <begin position="124"/>
        <end position="147"/>
    </location>
</feature>
<protein>
    <submittedName>
        <fullName evidence="2">DUF998 domain-containing protein</fullName>
    </submittedName>
</protein>
<keyword evidence="1" id="KW-1133">Transmembrane helix</keyword>
<dbReference type="EMBL" id="JBANEI010000020">
    <property type="protein sequence ID" value="MEI2684091.1"/>
    <property type="molecule type" value="Genomic_DNA"/>
</dbReference>
<name>A0ABU8DKP6_ERWAP</name>
<feature type="transmembrane region" description="Helical" evidence="1">
    <location>
        <begin position="159"/>
        <end position="179"/>
    </location>
</feature>
<evidence type="ECO:0000256" key="1">
    <source>
        <dbReference type="SAM" id="Phobius"/>
    </source>
</evidence>
<reference evidence="2 3" key="1">
    <citation type="submission" date="2024-02" db="EMBL/GenBank/DDBJ databases">
        <title>First report Erwinia aphidicola in onion in Chile.</title>
        <authorList>
            <person name="Valenzuela M."/>
            <person name="Pena M."/>
            <person name="Dutta B."/>
        </authorList>
    </citation>
    <scope>NUCLEOTIDE SEQUENCE [LARGE SCALE GENOMIC DNA]</scope>
    <source>
        <strain evidence="2 3">QCJ3A</strain>
    </source>
</reference>
<feature type="transmembrane region" description="Helical" evidence="1">
    <location>
        <begin position="191"/>
        <end position="209"/>
    </location>
</feature>
<accession>A0ABU8DKP6</accession>
<gene>
    <name evidence="2" type="ORF">V8N49_20840</name>
</gene>
<keyword evidence="1" id="KW-0472">Membrane</keyword>
<feature type="transmembrane region" description="Helical" evidence="1">
    <location>
        <begin position="91"/>
        <end position="112"/>
    </location>
</feature>
<dbReference type="RefSeq" id="WP_336203697.1">
    <property type="nucleotide sequence ID" value="NZ_JBANEI010000020.1"/>
</dbReference>
<evidence type="ECO:0000313" key="2">
    <source>
        <dbReference type="EMBL" id="MEI2684091.1"/>
    </source>
</evidence>
<feature type="transmembrane region" description="Helical" evidence="1">
    <location>
        <begin position="64"/>
        <end position="84"/>
    </location>
</feature>
<evidence type="ECO:0000313" key="3">
    <source>
        <dbReference type="Proteomes" id="UP001306592"/>
    </source>
</evidence>
<sequence length="215" mass="22522">MQKLTRGNRIGAACLALGGLIYLLAERISALAWQHPPYRYQFNYISDLGVPQCGSLICSPLHNVMNSGFAAEGVLFFCGCILLFSRVKNRWALLLAGIHGAGGVLIALFHSGGISSGITLHQTGAVMAIGGGNLCLIAVGLHAIFLAPGGKGGRPLPAGLGYFSLLLGGFGLLSMLAIPSTLFPIGIIERASVYPITTWQIVTGFALLINRSDAD</sequence>
<dbReference type="Pfam" id="PF06197">
    <property type="entry name" value="DUF998"/>
    <property type="match status" value="1"/>
</dbReference>